<feature type="transmembrane region" description="Helical" evidence="1">
    <location>
        <begin position="72"/>
        <end position="90"/>
    </location>
</feature>
<evidence type="ECO:0000313" key="3">
    <source>
        <dbReference type="Proteomes" id="UP000584374"/>
    </source>
</evidence>
<protein>
    <submittedName>
        <fullName evidence="2">Putative membrane protein</fullName>
    </submittedName>
</protein>
<feature type="transmembrane region" description="Helical" evidence="1">
    <location>
        <begin position="6"/>
        <end position="26"/>
    </location>
</feature>
<feature type="transmembrane region" description="Helical" evidence="1">
    <location>
        <begin position="47"/>
        <end position="66"/>
    </location>
</feature>
<accession>A0A840QG66</accession>
<keyword evidence="3" id="KW-1185">Reference proteome</keyword>
<keyword evidence="1" id="KW-0472">Membrane</keyword>
<keyword evidence="1" id="KW-0812">Transmembrane</keyword>
<keyword evidence="1" id="KW-1133">Transmembrane helix</keyword>
<evidence type="ECO:0000256" key="1">
    <source>
        <dbReference type="SAM" id="Phobius"/>
    </source>
</evidence>
<dbReference type="RefSeq" id="WP_184729347.1">
    <property type="nucleotide sequence ID" value="NZ_JACHIW010000001.1"/>
</dbReference>
<gene>
    <name evidence="2" type="ORF">BJ970_005133</name>
</gene>
<reference evidence="2 3" key="1">
    <citation type="submission" date="2020-08" db="EMBL/GenBank/DDBJ databases">
        <title>Sequencing the genomes of 1000 actinobacteria strains.</title>
        <authorList>
            <person name="Klenk H.-P."/>
        </authorList>
    </citation>
    <scope>NUCLEOTIDE SEQUENCE [LARGE SCALE GENOMIC DNA]</scope>
    <source>
        <strain evidence="2 3">DSM 45584</strain>
    </source>
</reference>
<organism evidence="2 3">
    <name type="scientific">Saccharopolyspora phatthalungensis</name>
    <dbReference type="NCBI Taxonomy" id="664693"/>
    <lineage>
        <taxon>Bacteria</taxon>
        <taxon>Bacillati</taxon>
        <taxon>Actinomycetota</taxon>
        <taxon>Actinomycetes</taxon>
        <taxon>Pseudonocardiales</taxon>
        <taxon>Pseudonocardiaceae</taxon>
        <taxon>Saccharopolyspora</taxon>
    </lineage>
</organism>
<dbReference type="Proteomes" id="UP000584374">
    <property type="component" value="Unassembled WGS sequence"/>
</dbReference>
<comment type="caution">
    <text evidence="2">The sequence shown here is derived from an EMBL/GenBank/DDBJ whole genome shotgun (WGS) entry which is preliminary data.</text>
</comment>
<sequence>MMLQLTPIEILAALGGLIGLVMVWRASARATRRATEAARASVRLVSLAGRVVVTAAAIVGVQWIVITHPGNTTLLLAVLGVPALFASYTLTKALTVTTMDVPQQRKGRRR</sequence>
<proteinExistence type="predicted"/>
<evidence type="ECO:0000313" key="2">
    <source>
        <dbReference type="EMBL" id="MBB5157599.1"/>
    </source>
</evidence>
<dbReference type="AlphaFoldDB" id="A0A840QG66"/>
<dbReference type="EMBL" id="JACHIW010000001">
    <property type="protein sequence ID" value="MBB5157599.1"/>
    <property type="molecule type" value="Genomic_DNA"/>
</dbReference>
<name>A0A840QG66_9PSEU</name>